<dbReference type="InterPro" id="IPR052719">
    <property type="entry name" value="CvpA-like"/>
</dbReference>
<dbReference type="Pfam" id="PF02674">
    <property type="entry name" value="Colicin_V"/>
    <property type="match status" value="1"/>
</dbReference>
<feature type="region of interest" description="Disordered" evidence="5">
    <location>
        <begin position="164"/>
        <end position="194"/>
    </location>
</feature>
<protein>
    <recommendedName>
        <fullName evidence="9">CvpA family protein</fullName>
    </recommendedName>
</protein>
<dbReference type="EMBL" id="BSNI01000002">
    <property type="protein sequence ID" value="GLQ18129.1"/>
    <property type="molecule type" value="Genomic_DNA"/>
</dbReference>
<name>A0ABQ5UTA7_9HYPH</name>
<dbReference type="InterPro" id="IPR003825">
    <property type="entry name" value="Colicin-V_CvpA"/>
</dbReference>
<gene>
    <name evidence="7" type="ORF">GCM10007879_23780</name>
</gene>
<feature type="transmembrane region" description="Helical" evidence="6">
    <location>
        <begin position="7"/>
        <end position="26"/>
    </location>
</feature>
<keyword evidence="8" id="KW-1185">Reference proteome</keyword>
<feature type="transmembrane region" description="Helical" evidence="6">
    <location>
        <begin position="61"/>
        <end position="82"/>
    </location>
</feature>
<proteinExistence type="predicted"/>
<comment type="subcellular location">
    <subcellularLocation>
        <location evidence="1">Membrane</location>
        <topology evidence="1">Multi-pass membrane protein</topology>
    </subcellularLocation>
</comment>
<evidence type="ECO:0000256" key="2">
    <source>
        <dbReference type="ARBA" id="ARBA00022692"/>
    </source>
</evidence>
<organism evidence="7 8">
    <name type="scientific">Maritalea porphyrae</name>
    <dbReference type="NCBI Taxonomy" id="880732"/>
    <lineage>
        <taxon>Bacteria</taxon>
        <taxon>Pseudomonadati</taxon>
        <taxon>Pseudomonadota</taxon>
        <taxon>Alphaproteobacteria</taxon>
        <taxon>Hyphomicrobiales</taxon>
        <taxon>Devosiaceae</taxon>
        <taxon>Maritalea</taxon>
    </lineage>
</organism>
<evidence type="ECO:0000256" key="3">
    <source>
        <dbReference type="ARBA" id="ARBA00022989"/>
    </source>
</evidence>
<evidence type="ECO:0000313" key="8">
    <source>
        <dbReference type="Proteomes" id="UP001161405"/>
    </source>
</evidence>
<dbReference type="PANTHER" id="PTHR36926:SF1">
    <property type="entry name" value="COLICIN V PRODUCTION PROTEIN"/>
    <property type="match status" value="1"/>
</dbReference>
<accession>A0ABQ5UTA7</accession>
<reference evidence="7" key="1">
    <citation type="journal article" date="2014" name="Int. J. Syst. Evol. Microbiol.">
        <title>Complete genome of a new Firmicutes species belonging to the dominant human colonic microbiota ('Ruminococcus bicirculans') reveals two chromosomes and a selective capacity to utilize plant glucans.</title>
        <authorList>
            <consortium name="NISC Comparative Sequencing Program"/>
            <person name="Wegmann U."/>
            <person name="Louis P."/>
            <person name="Goesmann A."/>
            <person name="Henrissat B."/>
            <person name="Duncan S.H."/>
            <person name="Flint H.J."/>
        </authorList>
    </citation>
    <scope>NUCLEOTIDE SEQUENCE</scope>
    <source>
        <strain evidence="7">NBRC 107169</strain>
    </source>
</reference>
<reference evidence="7" key="2">
    <citation type="submission" date="2023-01" db="EMBL/GenBank/DDBJ databases">
        <title>Draft genome sequence of Maritalea porphyrae strain NBRC 107169.</title>
        <authorList>
            <person name="Sun Q."/>
            <person name="Mori K."/>
        </authorList>
    </citation>
    <scope>NUCLEOTIDE SEQUENCE</scope>
    <source>
        <strain evidence="7">NBRC 107169</strain>
    </source>
</reference>
<feature type="transmembrane region" description="Helical" evidence="6">
    <location>
        <begin position="32"/>
        <end position="49"/>
    </location>
</feature>
<dbReference type="Proteomes" id="UP001161405">
    <property type="component" value="Unassembled WGS sequence"/>
</dbReference>
<feature type="transmembrane region" description="Helical" evidence="6">
    <location>
        <begin position="102"/>
        <end position="126"/>
    </location>
</feature>
<keyword evidence="2 6" id="KW-0812">Transmembrane</keyword>
<sequence>MITAFDIAVGLIVLISALLATMRGLTREVLSLATWGGSAIFAWWMYLNYPEIAREYVAEQTVADIATVIVSFIVALIVLHLLTMWIADLVGDSKIGPLDRSLGFIFGGLRGILIAVVFVIFGQWLFQSVVDEWGKESKTLPMLSQLGDDLIAALPEDLEGMVSETLRGSSARPQEPVGEGTDELEEALPDETST</sequence>
<evidence type="ECO:0000256" key="1">
    <source>
        <dbReference type="ARBA" id="ARBA00004141"/>
    </source>
</evidence>
<evidence type="ECO:0000256" key="5">
    <source>
        <dbReference type="SAM" id="MobiDB-lite"/>
    </source>
</evidence>
<keyword evidence="3 6" id="KW-1133">Transmembrane helix</keyword>
<evidence type="ECO:0000313" key="7">
    <source>
        <dbReference type="EMBL" id="GLQ18129.1"/>
    </source>
</evidence>
<evidence type="ECO:0000256" key="4">
    <source>
        <dbReference type="ARBA" id="ARBA00023136"/>
    </source>
</evidence>
<comment type="caution">
    <text evidence="7">The sequence shown here is derived from an EMBL/GenBank/DDBJ whole genome shotgun (WGS) entry which is preliminary data.</text>
</comment>
<keyword evidence="4 6" id="KW-0472">Membrane</keyword>
<evidence type="ECO:0008006" key="9">
    <source>
        <dbReference type="Google" id="ProtNLM"/>
    </source>
</evidence>
<evidence type="ECO:0000256" key="6">
    <source>
        <dbReference type="SAM" id="Phobius"/>
    </source>
</evidence>
<feature type="compositionally biased region" description="Acidic residues" evidence="5">
    <location>
        <begin position="180"/>
        <end position="194"/>
    </location>
</feature>
<dbReference type="PANTHER" id="PTHR36926">
    <property type="entry name" value="COLICIN V PRODUCTION PROTEIN"/>
    <property type="match status" value="1"/>
</dbReference>
<dbReference type="RefSeq" id="WP_284364793.1">
    <property type="nucleotide sequence ID" value="NZ_BSNI01000002.1"/>
</dbReference>